<dbReference type="Proteomes" id="UP000230423">
    <property type="component" value="Unassembled WGS sequence"/>
</dbReference>
<dbReference type="GO" id="GO:0046872">
    <property type="term" value="F:metal ion binding"/>
    <property type="evidence" value="ECO:0007669"/>
    <property type="project" value="UniProtKB-KW"/>
</dbReference>
<keyword evidence="2" id="KW-0378">Hydrolase</keyword>
<organism evidence="5 6">
    <name type="scientific">Teladorsagia circumcincta</name>
    <name type="common">Brown stomach worm</name>
    <name type="synonym">Ostertagia circumcincta</name>
    <dbReference type="NCBI Taxonomy" id="45464"/>
    <lineage>
        <taxon>Eukaryota</taxon>
        <taxon>Metazoa</taxon>
        <taxon>Ecdysozoa</taxon>
        <taxon>Nematoda</taxon>
        <taxon>Chromadorea</taxon>
        <taxon>Rhabditida</taxon>
        <taxon>Rhabditina</taxon>
        <taxon>Rhabditomorpha</taxon>
        <taxon>Strongyloidea</taxon>
        <taxon>Trichostrongylidae</taxon>
        <taxon>Teladorsagia</taxon>
    </lineage>
</organism>
<protein>
    <recommendedName>
        <fullName evidence="2">Metalloendopeptidase</fullName>
        <ecNumber evidence="2">3.4.24.-</ecNumber>
    </recommendedName>
</protein>
<dbReference type="GO" id="GO:0004222">
    <property type="term" value="F:metalloendopeptidase activity"/>
    <property type="evidence" value="ECO:0007669"/>
    <property type="project" value="UniProtKB-UniRule"/>
</dbReference>
<dbReference type="EMBL" id="KZ350702">
    <property type="protein sequence ID" value="PIO63625.1"/>
    <property type="molecule type" value="Genomic_DNA"/>
</dbReference>
<dbReference type="InterPro" id="IPR001506">
    <property type="entry name" value="Peptidase_M12A"/>
</dbReference>
<dbReference type="SUPFAM" id="SSF55486">
    <property type="entry name" value="Metalloproteases ('zincins'), catalytic domain"/>
    <property type="match status" value="1"/>
</dbReference>
<sequence>MDVGQKLADRADGSYCHSATLPVKRCVFKGFQRAQRRQFGKKSRKNNYNYNLPYDYGSVMHYGARSFITGTAAKNGELTIVPKDINYTETLGSSIIAFYDLLMMNIYYNCTDACKDEKTKCHNKGFVHPRNCSKCICPSGYGGQLCDERPAGCGEELNASETWKTLEDNLNGNETGPDGYSRCNYWIKYIIALIWSFCRFCSSFFVNTILTSHSNLVPVITYTNGMLYEDQEQTDGESDDESGDEEYYEGSDEYDNEDELEEDDDDEDSGSVVKLKYRYV</sequence>
<dbReference type="GO" id="GO:0006508">
    <property type="term" value="P:proteolysis"/>
    <property type="evidence" value="ECO:0007669"/>
    <property type="project" value="UniProtKB-KW"/>
</dbReference>
<evidence type="ECO:0000313" key="6">
    <source>
        <dbReference type="Proteomes" id="UP000230423"/>
    </source>
</evidence>
<dbReference type="PRINTS" id="PR00480">
    <property type="entry name" value="ASTACIN"/>
</dbReference>
<dbReference type="Gene3D" id="3.40.390.10">
    <property type="entry name" value="Collagenase (Catalytic Domain)"/>
    <property type="match status" value="1"/>
</dbReference>
<comment type="cofactor">
    <cofactor evidence="2">
        <name>Zn(2+)</name>
        <dbReference type="ChEBI" id="CHEBI:29105"/>
    </cofactor>
    <text evidence="2">Binds 1 zinc ion per subunit.</text>
</comment>
<evidence type="ECO:0000256" key="1">
    <source>
        <dbReference type="PROSITE-ProRule" id="PRU01211"/>
    </source>
</evidence>
<dbReference type="PROSITE" id="PS51864">
    <property type="entry name" value="ASTACIN"/>
    <property type="match status" value="1"/>
</dbReference>
<feature type="compositionally biased region" description="Acidic residues" evidence="3">
    <location>
        <begin position="229"/>
        <end position="269"/>
    </location>
</feature>
<evidence type="ECO:0000256" key="3">
    <source>
        <dbReference type="SAM" id="MobiDB-lite"/>
    </source>
</evidence>
<name>A0A2G9U089_TELCI</name>
<feature type="domain" description="Peptidase M12A" evidence="4">
    <location>
        <begin position="1"/>
        <end position="111"/>
    </location>
</feature>
<accession>A0A2G9U089</accession>
<keyword evidence="2" id="KW-0482">Metalloprotease</keyword>
<dbReference type="OrthoDB" id="291007at2759"/>
<keyword evidence="2" id="KW-0645">Protease</keyword>
<gene>
    <name evidence="5" type="ORF">TELCIR_14770</name>
</gene>
<evidence type="ECO:0000259" key="4">
    <source>
        <dbReference type="PROSITE" id="PS51864"/>
    </source>
</evidence>
<dbReference type="PANTHER" id="PTHR10127">
    <property type="entry name" value="DISCOIDIN, CUB, EGF, LAMININ , AND ZINC METALLOPROTEASE DOMAIN CONTAINING"/>
    <property type="match status" value="1"/>
</dbReference>
<dbReference type="InterPro" id="IPR024079">
    <property type="entry name" value="MetalloPept_cat_dom_sf"/>
</dbReference>
<dbReference type="EC" id="3.4.24.-" evidence="2"/>
<proteinExistence type="predicted"/>
<evidence type="ECO:0000256" key="2">
    <source>
        <dbReference type="RuleBase" id="RU361183"/>
    </source>
</evidence>
<dbReference type="AlphaFoldDB" id="A0A2G9U089"/>
<keyword evidence="2" id="KW-0862">Zinc</keyword>
<comment type="caution">
    <text evidence="1">Lacks conserved residue(s) required for the propagation of feature annotation.</text>
</comment>
<reference evidence="5 6" key="1">
    <citation type="submission" date="2015-09" db="EMBL/GenBank/DDBJ databases">
        <title>Draft genome of the parasitic nematode Teladorsagia circumcincta isolate WARC Sus (inbred).</title>
        <authorList>
            <person name="Mitreva M."/>
        </authorList>
    </citation>
    <scope>NUCLEOTIDE SEQUENCE [LARGE SCALE GENOMIC DNA]</scope>
    <source>
        <strain evidence="5 6">S</strain>
    </source>
</reference>
<dbReference type="PANTHER" id="PTHR10127:SF794">
    <property type="entry name" value="ZINC METALLOPROTEINASE NAS-22-RELATED"/>
    <property type="match status" value="1"/>
</dbReference>
<keyword evidence="2" id="KW-0479">Metal-binding</keyword>
<keyword evidence="6" id="KW-1185">Reference proteome</keyword>
<dbReference type="Pfam" id="PF01400">
    <property type="entry name" value="Astacin"/>
    <property type="match status" value="1"/>
</dbReference>
<feature type="region of interest" description="Disordered" evidence="3">
    <location>
        <begin position="229"/>
        <end position="271"/>
    </location>
</feature>
<evidence type="ECO:0000313" key="5">
    <source>
        <dbReference type="EMBL" id="PIO63625.1"/>
    </source>
</evidence>